<dbReference type="Proteomes" id="UP000176965">
    <property type="component" value="Unassembled WGS sequence"/>
</dbReference>
<organism evidence="2 3">
    <name type="scientific">Candidatus Taylorbacteria bacterium RIFOXYD2_FULL_36_9</name>
    <dbReference type="NCBI Taxonomy" id="1802338"/>
    <lineage>
        <taxon>Bacteria</taxon>
        <taxon>Candidatus Tayloriibacteriota</taxon>
    </lineage>
</organism>
<protein>
    <submittedName>
        <fullName evidence="2">Uncharacterized protein</fullName>
    </submittedName>
</protein>
<feature type="transmembrane region" description="Helical" evidence="1">
    <location>
        <begin position="25"/>
        <end position="43"/>
    </location>
</feature>
<accession>A0A1G2PE91</accession>
<reference evidence="2 3" key="1">
    <citation type="journal article" date="2016" name="Nat. Commun.">
        <title>Thousands of microbial genomes shed light on interconnected biogeochemical processes in an aquifer system.</title>
        <authorList>
            <person name="Anantharaman K."/>
            <person name="Brown C.T."/>
            <person name="Hug L.A."/>
            <person name="Sharon I."/>
            <person name="Castelle C.J."/>
            <person name="Probst A.J."/>
            <person name="Thomas B.C."/>
            <person name="Singh A."/>
            <person name="Wilkins M.J."/>
            <person name="Karaoz U."/>
            <person name="Brodie E.L."/>
            <person name="Williams K.H."/>
            <person name="Hubbard S.S."/>
            <person name="Banfield J.F."/>
        </authorList>
    </citation>
    <scope>NUCLEOTIDE SEQUENCE [LARGE SCALE GENOMIC DNA]</scope>
</reference>
<feature type="transmembrane region" description="Helical" evidence="1">
    <location>
        <begin position="74"/>
        <end position="100"/>
    </location>
</feature>
<gene>
    <name evidence="2" type="ORF">A2541_02835</name>
</gene>
<dbReference type="EMBL" id="MHSQ01000039">
    <property type="protein sequence ID" value="OHA45921.1"/>
    <property type="molecule type" value="Genomic_DNA"/>
</dbReference>
<keyword evidence="1" id="KW-0472">Membrane</keyword>
<comment type="caution">
    <text evidence="2">The sequence shown here is derived from an EMBL/GenBank/DDBJ whole genome shotgun (WGS) entry which is preliminary data.</text>
</comment>
<sequence>MKTFSIIFGYLKWHYGQALISLSKVWGNFLYFILDFFSLKLLLKNFFDPWKKLNENYPKNFNFKKYLYTFLTNLIVRLVGIIMRTFLILLGITSCLLLILLYPLSLIGWLFLPFIVFCLIFYGLFLIIF</sequence>
<proteinExistence type="predicted"/>
<evidence type="ECO:0000313" key="2">
    <source>
        <dbReference type="EMBL" id="OHA45921.1"/>
    </source>
</evidence>
<keyword evidence="1" id="KW-0812">Transmembrane</keyword>
<name>A0A1G2PE91_9BACT</name>
<evidence type="ECO:0000313" key="3">
    <source>
        <dbReference type="Proteomes" id="UP000176965"/>
    </source>
</evidence>
<keyword evidence="1" id="KW-1133">Transmembrane helix</keyword>
<dbReference type="AlphaFoldDB" id="A0A1G2PE91"/>
<evidence type="ECO:0000256" key="1">
    <source>
        <dbReference type="SAM" id="Phobius"/>
    </source>
</evidence>
<dbReference type="STRING" id="1802338.A2541_02835"/>
<feature type="transmembrane region" description="Helical" evidence="1">
    <location>
        <begin position="106"/>
        <end position="128"/>
    </location>
</feature>